<dbReference type="Gene3D" id="3.10.105.10">
    <property type="entry name" value="Dipeptide-binding Protein, Domain 3"/>
    <property type="match status" value="1"/>
</dbReference>
<organism evidence="7 8">
    <name type="scientific">Larsenimonas suaedae</name>
    <dbReference type="NCBI Taxonomy" id="1851019"/>
    <lineage>
        <taxon>Bacteria</taxon>
        <taxon>Pseudomonadati</taxon>
        <taxon>Pseudomonadota</taxon>
        <taxon>Gammaproteobacteria</taxon>
        <taxon>Oceanospirillales</taxon>
        <taxon>Halomonadaceae</taxon>
        <taxon>Larsenimonas</taxon>
    </lineage>
</organism>
<feature type="signal peptide" evidence="5">
    <location>
        <begin position="1"/>
        <end position="23"/>
    </location>
</feature>
<sequence>MAVHWRTLLTALPLLLSLGTAQAATLHVDNEGEPGSLDPQKSANHWDSRIQKAMFDRLVDTAADGRLIPGLASRWDVSDDGTVYTFHLRDARWSDGTPITAEDAVFSLRRLLMPATANHNANLYYAIHNARAVNRGERAPEALGVKALDAHTLEITLDHPSGYFLQAMAMGEAAPLPRHVLSTTKRWIVPGDTVVSGAFTLGEWHPQSQLTLEKNPAFYAADTVALDRVVMYPLEDTNDAIRRFRNDQIDLSFAQVPSSRIDWVRAQRPDALRTAPWAGEYFYMFNLRDGALADARVRKALNLVVRREIITDKVLGTGMRPSHRFVPEAMSGADGVTMPGLDAPYAERAEKARALMREAGYGPDTPLTLTLRYNTDDDHKKVAVAVAAMWKPLGVTVELYNSEGAVHYAAIKQCQFDVARYGMVATVNDPIDLVGSYAAGGSAAAASGYQNARLDALIEKSAHIANAADRRKVLGQAEQTLLDDYAVLPIFDYVSNHLVSPRVQGFEDNVMDEHPLRFLSLASPSTPSHSGE</sequence>
<dbReference type="InterPro" id="IPR000914">
    <property type="entry name" value="SBP_5_dom"/>
</dbReference>
<comment type="caution">
    <text evidence="7">The sequence shown here is derived from an EMBL/GenBank/DDBJ whole genome shotgun (WGS) entry which is preliminary data.</text>
</comment>
<dbReference type="CDD" id="cd08504">
    <property type="entry name" value="PBP2_OppA"/>
    <property type="match status" value="1"/>
</dbReference>
<gene>
    <name evidence="7" type="ORF">QC825_10800</name>
</gene>
<keyword evidence="8" id="KW-1185">Reference proteome</keyword>
<evidence type="ECO:0000256" key="5">
    <source>
        <dbReference type="SAM" id="SignalP"/>
    </source>
</evidence>
<dbReference type="PANTHER" id="PTHR30290">
    <property type="entry name" value="PERIPLASMIC BINDING COMPONENT OF ABC TRANSPORTER"/>
    <property type="match status" value="1"/>
</dbReference>
<evidence type="ECO:0000259" key="6">
    <source>
        <dbReference type="Pfam" id="PF00496"/>
    </source>
</evidence>
<dbReference type="SUPFAM" id="SSF53850">
    <property type="entry name" value="Periplasmic binding protein-like II"/>
    <property type="match status" value="1"/>
</dbReference>
<dbReference type="Gene3D" id="3.90.76.10">
    <property type="entry name" value="Dipeptide-binding Protein, Domain 1"/>
    <property type="match status" value="1"/>
</dbReference>
<proteinExistence type="inferred from homology"/>
<dbReference type="Proteomes" id="UP001269375">
    <property type="component" value="Unassembled WGS sequence"/>
</dbReference>
<comment type="similarity">
    <text evidence="2">Belongs to the bacterial solute-binding protein 5 family.</text>
</comment>
<comment type="subcellular location">
    <subcellularLocation>
        <location evidence="1">Cell envelope</location>
    </subcellularLocation>
</comment>
<dbReference type="InterPro" id="IPR039424">
    <property type="entry name" value="SBP_5"/>
</dbReference>
<dbReference type="Pfam" id="PF00496">
    <property type="entry name" value="SBP_bac_5"/>
    <property type="match status" value="1"/>
</dbReference>
<feature type="domain" description="Solute-binding protein family 5" evidence="6">
    <location>
        <begin position="67"/>
        <end position="439"/>
    </location>
</feature>
<accession>A0ABU1GZ26</accession>
<dbReference type="PIRSF" id="PIRSF002741">
    <property type="entry name" value="MppA"/>
    <property type="match status" value="1"/>
</dbReference>
<evidence type="ECO:0000313" key="7">
    <source>
        <dbReference type="EMBL" id="MDR5896563.1"/>
    </source>
</evidence>
<dbReference type="PANTHER" id="PTHR30290:SF10">
    <property type="entry name" value="PERIPLASMIC OLIGOPEPTIDE-BINDING PROTEIN-RELATED"/>
    <property type="match status" value="1"/>
</dbReference>
<dbReference type="InterPro" id="IPR030678">
    <property type="entry name" value="Peptide/Ni-bd"/>
</dbReference>
<evidence type="ECO:0000256" key="3">
    <source>
        <dbReference type="ARBA" id="ARBA00022448"/>
    </source>
</evidence>
<feature type="chain" id="PRO_5047336213" evidence="5">
    <location>
        <begin position="24"/>
        <end position="532"/>
    </location>
</feature>
<keyword evidence="3" id="KW-0813">Transport</keyword>
<name>A0ABU1GZ26_9GAMM</name>
<evidence type="ECO:0000313" key="8">
    <source>
        <dbReference type="Proteomes" id="UP001269375"/>
    </source>
</evidence>
<reference evidence="7 8" key="1">
    <citation type="submission" date="2023-04" db="EMBL/GenBank/DDBJ databases">
        <title>A long-awaited taxogenomic arrangement of the family Halomonadaceae.</title>
        <authorList>
            <person name="De La Haba R."/>
            <person name="Chuvochina M."/>
            <person name="Wittouck S."/>
            <person name="Arahal D.R."/>
            <person name="Sanchez-Porro C."/>
            <person name="Hugenholtz P."/>
            <person name="Ventosa A."/>
        </authorList>
    </citation>
    <scope>NUCLEOTIDE SEQUENCE [LARGE SCALE GENOMIC DNA]</scope>
    <source>
        <strain evidence="7 8">DSM 22428</strain>
    </source>
</reference>
<evidence type="ECO:0000256" key="2">
    <source>
        <dbReference type="ARBA" id="ARBA00005695"/>
    </source>
</evidence>
<evidence type="ECO:0000256" key="1">
    <source>
        <dbReference type="ARBA" id="ARBA00004196"/>
    </source>
</evidence>
<evidence type="ECO:0000256" key="4">
    <source>
        <dbReference type="ARBA" id="ARBA00022729"/>
    </source>
</evidence>
<dbReference type="Gene3D" id="3.40.190.10">
    <property type="entry name" value="Periplasmic binding protein-like II"/>
    <property type="match status" value="1"/>
</dbReference>
<dbReference type="RefSeq" id="WP_251594279.1">
    <property type="nucleotide sequence ID" value="NZ_JAMLJI010000003.1"/>
</dbReference>
<dbReference type="EMBL" id="JARWAO010000005">
    <property type="protein sequence ID" value="MDR5896563.1"/>
    <property type="molecule type" value="Genomic_DNA"/>
</dbReference>
<protein>
    <submittedName>
        <fullName evidence="7">Peptide ABC transporter substrate-binding protein</fullName>
    </submittedName>
</protein>
<keyword evidence="4 5" id="KW-0732">Signal</keyword>